<dbReference type="GO" id="GO:0031510">
    <property type="term" value="C:SUMO activating enzyme complex"/>
    <property type="evidence" value="ECO:0007669"/>
    <property type="project" value="TreeGrafter"/>
</dbReference>
<feature type="compositionally biased region" description="Basic and acidic residues" evidence="8">
    <location>
        <begin position="1336"/>
        <end position="1353"/>
    </location>
</feature>
<dbReference type="InterPro" id="IPR035985">
    <property type="entry name" value="Ubiquitin-activating_enz"/>
</dbReference>
<protein>
    <submittedName>
        <fullName evidence="12">Uncharacterized protein LOC113788360</fullName>
    </submittedName>
</protein>
<feature type="compositionally biased region" description="Polar residues" evidence="8">
    <location>
        <begin position="1297"/>
        <end position="1313"/>
    </location>
</feature>
<feature type="domain" description="Ubiquitin-activating enzyme SCCH" evidence="10">
    <location>
        <begin position="629"/>
        <end position="721"/>
    </location>
</feature>
<feature type="domain" description="THIF-type NAD/FAD binding fold" evidence="9">
    <location>
        <begin position="19"/>
        <end position="398"/>
    </location>
</feature>
<dbReference type="UniPathway" id="UPA00143"/>
<evidence type="ECO:0000256" key="1">
    <source>
        <dbReference type="ARBA" id="ARBA00004906"/>
    </source>
</evidence>
<dbReference type="InterPro" id="IPR045886">
    <property type="entry name" value="ThiF/MoeB/HesA"/>
</dbReference>
<proteinExistence type="inferred from homology"/>
<evidence type="ECO:0000256" key="8">
    <source>
        <dbReference type="SAM" id="MobiDB-lite"/>
    </source>
</evidence>
<feature type="region of interest" description="Disordered" evidence="8">
    <location>
        <begin position="1293"/>
        <end position="1382"/>
    </location>
</feature>
<dbReference type="GO" id="GO:0005737">
    <property type="term" value="C:cytoplasm"/>
    <property type="evidence" value="ECO:0007669"/>
    <property type="project" value="TreeGrafter"/>
</dbReference>
<dbReference type="InterPro" id="IPR042449">
    <property type="entry name" value="Ub-E1_IAD_1"/>
</dbReference>
<dbReference type="Gene3D" id="3.50.50.80">
    <property type="entry name" value="Ubiquitin-activating enzyme E1, inactive adenylation domain, subdomain 1"/>
    <property type="match status" value="1"/>
</dbReference>
<dbReference type="RefSeq" id="XP_027193624.1">
    <property type="nucleotide sequence ID" value="XM_027337823.1"/>
</dbReference>
<accession>A0A6P6XP22</accession>
<dbReference type="InParanoid" id="A0A6P6XP22"/>
<dbReference type="InterPro" id="IPR042302">
    <property type="entry name" value="E1_FCCH_sf"/>
</dbReference>
<dbReference type="PANTHER" id="PTHR10953">
    <property type="entry name" value="UBIQUITIN-ACTIVATING ENZYME E1"/>
    <property type="match status" value="1"/>
</dbReference>
<organism evidence="11 12">
    <name type="scientific">Dermatophagoides pteronyssinus</name>
    <name type="common">European house dust mite</name>
    <dbReference type="NCBI Taxonomy" id="6956"/>
    <lineage>
        <taxon>Eukaryota</taxon>
        <taxon>Metazoa</taxon>
        <taxon>Ecdysozoa</taxon>
        <taxon>Arthropoda</taxon>
        <taxon>Chelicerata</taxon>
        <taxon>Arachnida</taxon>
        <taxon>Acari</taxon>
        <taxon>Acariformes</taxon>
        <taxon>Sarcoptiformes</taxon>
        <taxon>Astigmata</taxon>
        <taxon>Psoroptidia</taxon>
        <taxon>Analgoidea</taxon>
        <taxon>Pyroglyphidae</taxon>
        <taxon>Dermatophagoidinae</taxon>
        <taxon>Dermatophagoides</taxon>
    </lineage>
</organism>
<feature type="active site" description="Glycyl thioester intermediate" evidence="7">
    <location>
        <position position="606"/>
    </location>
</feature>
<keyword evidence="3" id="KW-0436">Ligase</keyword>
<evidence type="ECO:0000256" key="2">
    <source>
        <dbReference type="ARBA" id="ARBA00005673"/>
    </source>
</evidence>
<keyword evidence="5" id="KW-0833">Ubl conjugation pathway</keyword>
<dbReference type="Gene3D" id="2.40.30.180">
    <property type="entry name" value="Ubiquitin-activating enzyme E1, FCCH domain"/>
    <property type="match status" value="1"/>
</dbReference>
<feature type="compositionally biased region" description="Basic and acidic residues" evidence="8">
    <location>
        <begin position="1369"/>
        <end position="1382"/>
    </location>
</feature>
<evidence type="ECO:0000313" key="12">
    <source>
        <dbReference type="RefSeq" id="XP_027193624.1"/>
    </source>
</evidence>
<gene>
    <name evidence="12" type="primary">LOC113788360</name>
</gene>
<dbReference type="GO" id="GO:0016567">
    <property type="term" value="P:protein ubiquitination"/>
    <property type="evidence" value="ECO:0007669"/>
    <property type="project" value="UniProtKB-UniPathway"/>
</dbReference>
<keyword evidence="6" id="KW-0067">ATP-binding</keyword>
<keyword evidence="11" id="KW-1185">Reference proteome</keyword>
<name>A0A6P6XP22_DERPT</name>
<reference evidence="12" key="1">
    <citation type="submission" date="2025-08" db="UniProtKB">
        <authorList>
            <consortium name="RefSeq"/>
        </authorList>
    </citation>
    <scope>IDENTIFICATION</scope>
    <source>
        <strain evidence="12">Airmid</strain>
    </source>
</reference>
<dbReference type="InterPro" id="IPR000011">
    <property type="entry name" value="UBQ/SUMO-activ_enz_E1-like"/>
</dbReference>
<feature type="domain" description="THIF-type NAD/FAD binding fold" evidence="9">
    <location>
        <begin position="430"/>
        <end position="749"/>
    </location>
</feature>
<dbReference type="FunFam" id="3.50.50.80:FF:000002">
    <property type="entry name" value="SUMO-activating enzyme subunit 2"/>
    <property type="match status" value="1"/>
</dbReference>
<dbReference type="InterPro" id="IPR000594">
    <property type="entry name" value="ThiF_NAD_FAD-bd"/>
</dbReference>
<evidence type="ECO:0000256" key="7">
    <source>
        <dbReference type="PROSITE-ProRule" id="PRU10132"/>
    </source>
</evidence>
<evidence type="ECO:0000259" key="9">
    <source>
        <dbReference type="Pfam" id="PF00899"/>
    </source>
</evidence>
<dbReference type="PANTHER" id="PTHR10953:SF4">
    <property type="entry name" value="UBIQUITIN-ACTIVATING ENZYME E1 C-TERMINAL DOMAIN-CONTAINING PROTEIN"/>
    <property type="match status" value="1"/>
</dbReference>
<evidence type="ECO:0000256" key="6">
    <source>
        <dbReference type="ARBA" id="ARBA00022840"/>
    </source>
</evidence>
<dbReference type="SUPFAM" id="SSF69572">
    <property type="entry name" value="Activating enzymes of the ubiquitin-like proteins"/>
    <property type="match status" value="2"/>
</dbReference>
<dbReference type="GO" id="GO:0005524">
    <property type="term" value="F:ATP binding"/>
    <property type="evidence" value="ECO:0007669"/>
    <property type="project" value="UniProtKB-KW"/>
</dbReference>
<dbReference type="Gene3D" id="3.40.50.12550">
    <property type="entry name" value="Ubiquitin-activating enzyme E1, inactive adenylation domain, subdomain 2"/>
    <property type="match status" value="1"/>
</dbReference>
<dbReference type="GO" id="GO:0019948">
    <property type="term" value="F:SUMO activating enzyme activity"/>
    <property type="evidence" value="ECO:0007669"/>
    <property type="project" value="TreeGrafter"/>
</dbReference>
<evidence type="ECO:0000313" key="11">
    <source>
        <dbReference type="Proteomes" id="UP000515146"/>
    </source>
</evidence>
<feature type="compositionally biased region" description="Polar residues" evidence="8">
    <location>
        <begin position="1355"/>
        <end position="1367"/>
    </location>
</feature>
<evidence type="ECO:0000256" key="5">
    <source>
        <dbReference type="ARBA" id="ARBA00022786"/>
    </source>
</evidence>
<dbReference type="PROSITE" id="PS00865">
    <property type="entry name" value="UBIQUITIN_ACTIVAT_2"/>
    <property type="match status" value="1"/>
</dbReference>
<comment type="similarity">
    <text evidence="2">Belongs to the ubiquitin-activating E1 family.</text>
</comment>
<dbReference type="Gene3D" id="1.10.10.2660">
    <property type="entry name" value="Ubiquitin-activating enzyme E1, SCCH domain"/>
    <property type="match status" value="1"/>
</dbReference>
<evidence type="ECO:0000256" key="4">
    <source>
        <dbReference type="ARBA" id="ARBA00022741"/>
    </source>
</evidence>
<evidence type="ECO:0000256" key="3">
    <source>
        <dbReference type="ARBA" id="ARBA00022598"/>
    </source>
</evidence>
<dbReference type="PRINTS" id="PR01849">
    <property type="entry name" value="UBIQUITINACT"/>
</dbReference>
<dbReference type="Gene3D" id="3.40.50.720">
    <property type="entry name" value="NAD(P)-binding Rossmann-like Domain"/>
    <property type="match status" value="1"/>
</dbReference>
<dbReference type="Proteomes" id="UP000515146">
    <property type="component" value="Unplaced"/>
</dbReference>
<dbReference type="Pfam" id="PF10585">
    <property type="entry name" value="UBA_E1_SCCH"/>
    <property type="match status" value="1"/>
</dbReference>
<sequence>MSLDAKTDIPRSDEFLNLYSRQIGTFGYTTMLKLTRMRVFILGINGVGIEIAKNITLTGPSSVTIKENKIVEWTDLGVNFYCKKEHVGKVPISNAVLPALQNLCSFVSVKIFTDDLTEANIDNFDVVITCNQLNETNIYLNQLCRKFKKGFISTFSYGLFGSIFVDFGDKHIIYDKLGEKSKSYVIERLIVNESESIICIQANSRLEIEVNNKIKFSSLSGVENSVLHEKLKNGVFRVKDVKKDCVYIDLECESGIYQFSGNIATLPIEDELSFEPFERLAERLYKSGQSYIGSVNMARENSSELLFVFWKALLQLPNIDALDRKKDYTNEIMANIEKVSSQLRNQSDRWKNILDSLKNKKLFEQLARHVNCEFLPVATIIGAIASQEAIKYLGKYIPLNQWFFFDCSEVVPDSKVDTQSISESRYESLFKILGETKLKELQTKSVFLVGTGAIGCELIKLLALLGCSTQGGKIVATDMDSIEISNLNRQFLFHREHIGKSKSQVACSAALEMNPDLNIEALCHKVDESTENIFSNEFWKSNSCILNALDNIKSRNYIDSRCVWNGVPLLDSGTLGLKGSVQAIIPHLTKSYAQSTDPDEESIPLCTIRHFPTQIDHTIEWSRELEDDFVPSNVTIEINQDISKKKKETRIDSVLENEQVAQLYKQFKSLNGADYSRLNAIKPIEFEKDDDSNCHIKFIYAASNLRATAYNIETVSFHEVKFIAGKIVQAVITTTSLVAGFVMIELVKLDTLTQSLAGICGNLAFSPPKTGEEKVRLLLDYLYPCRSLDPRIDGLFGVILEVAAGIKPLPTDISLPPPPSFNELVERGVYPWAVSNDIPLFIRNLFQTNEENAAFIKANLIAKQAMACLTNNTHKGDVNIRLTGMSIEFGQINITNPESIPASRIAICTCRYDYEDEEQIIKNNNRIAKDWLFSNEGNAIIRQTIDLDNFDISKNGYNSSIIVTVYDTNNLLSPPLTAKISLVDPATLLQYNSYNLVSNNNIVGTILLNLFPIPRNSALLAYRVKENVDLFGKPFKQPLPEQEFIAPNNMMNDVSNIGYSSYPNPANLNLLMNLNQPGKRNIEVPDLEPINASVPMQNFGVQTDKHEVTAVPVTRKMINGSGVKEGDIQDKATQFNLATKTSKPDPLRKTSFAMKNEAIEAAISKDLTKKFTTFDIKKSSANFKPKTENKKILAESVARIERLRAINKTKLIDAKKRELLEDRDSHKVFGAKNLIKMLSLKNKTTSDFNIPMSKLKQSKSLKAVKSSINNLKSKPNENDDRVDQSLKEHVTLKKSISLKSTQPDITKSDTQNDTTKRTIPNKIPENDKSISPGDASKNDLNSDKANVDVDKRSSQARNESIPNSSVSFKKPENNETKVETNTESKTLAAEMNDKILIETKKTDSITQVSTKLLNKKAQSSGSISKSEIEIPNTVDQFPVNSLNKENSVKTSSSVLSAPLISKKSLLVHNQTNDMVFKTSDANNKKQDVFITDTLNITSSRSEDAISTTTSKDQLTKKKLLTKTSGIKELNSDKLINSSQEPGSVSTMNATLGQTKKSAQTFIKKTLLSKKF</sequence>
<dbReference type="Pfam" id="PF00899">
    <property type="entry name" value="ThiF"/>
    <property type="match status" value="2"/>
</dbReference>
<dbReference type="GO" id="GO:0016925">
    <property type="term" value="P:protein sumoylation"/>
    <property type="evidence" value="ECO:0007669"/>
    <property type="project" value="TreeGrafter"/>
</dbReference>
<comment type="pathway">
    <text evidence="1">Protein modification; protein ubiquitination.</text>
</comment>
<dbReference type="InterPro" id="IPR019572">
    <property type="entry name" value="UBA_E1_SCCH"/>
</dbReference>
<dbReference type="KEGG" id="dpte:113788360"/>
<evidence type="ECO:0000259" key="10">
    <source>
        <dbReference type="Pfam" id="PF10585"/>
    </source>
</evidence>
<keyword evidence="4" id="KW-0547">Nucleotide-binding</keyword>
<dbReference type="InterPro" id="IPR033127">
    <property type="entry name" value="UBQ-activ_enz_E1_Cys_AS"/>
</dbReference>
<dbReference type="OrthoDB" id="10252231at2759"/>
<dbReference type="InterPro" id="IPR042063">
    <property type="entry name" value="Ubi_acti_E1_SCCH"/>
</dbReference>